<dbReference type="SUPFAM" id="SSF56112">
    <property type="entry name" value="Protein kinase-like (PK-like)"/>
    <property type="match status" value="1"/>
</dbReference>
<feature type="compositionally biased region" description="Polar residues" evidence="7">
    <location>
        <begin position="1344"/>
        <end position="1355"/>
    </location>
</feature>
<keyword evidence="3" id="KW-0804">Transcription</keyword>
<dbReference type="PROSITE" id="PS00109">
    <property type="entry name" value="PROTEIN_KINASE_TYR"/>
    <property type="match status" value="1"/>
</dbReference>
<dbReference type="EC" id="2.7.11.1" evidence="1"/>
<proteinExistence type="predicted"/>
<accession>A0A100IHS0</accession>
<dbReference type="VEuPathDB" id="FungiDB:M747DRAFT_231395"/>
<dbReference type="Proteomes" id="UP000068243">
    <property type="component" value="Unassembled WGS sequence"/>
</dbReference>
<dbReference type="PANTHER" id="PTHR38248:SF2">
    <property type="entry name" value="FUNK1 11"/>
    <property type="match status" value="1"/>
</dbReference>
<dbReference type="VEuPathDB" id="FungiDB:ATCC64974_12190"/>
<dbReference type="VEuPathDB" id="FungiDB:M747DRAFT_371715"/>
<dbReference type="Pfam" id="PF17667">
    <property type="entry name" value="Pkinase_fungal"/>
    <property type="match status" value="1"/>
</dbReference>
<feature type="domain" description="F-box" evidence="8">
    <location>
        <begin position="3"/>
        <end position="48"/>
    </location>
</feature>
<dbReference type="VEuPathDB" id="FungiDB:ATCC64974_105200"/>
<dbReference type="VEuPathDB" id="FungiDB:ASPNIDRAFT2_38567"/>
<dbReference type="Pfam" id="PF11951">
    <property type="entry name" value="Fungal_trans_2"/>
    <property type="match status" value="1"/>
</dbReference>
<evidence type="ECO:0000256" key="2">
    <source>
        <dbReference type="ARBA" id="ARBA00023015"/>
    </source>
</evidence>
<dbReference type="EMBL" id="BCMY01000006">
    <property type="protein sequence ID" value="GAQ41454.1"/>
    <property type="molecule type" value="Genomic_DNA"/>
</dbReference>
<reference evidence="10" key="1">
    <citation type="journal article" date="2016" name="Genome Announc.">
        <title>Draft genome sequence of Aspergillus niger strain An76.</title>
        <authorList>
            <person name="Gong W."/>
            <person name="Cheng Z."/>
            <person name="Zhang H."/>
            <person name="Liu L."/>
            <person name="Gao P."/>
            <person name="Wang L."/>
        </authorList>
    </citation>
    <scope>NUCLEOTIDE SEQUENCE [LARGE SCALE GENOMIC DNA]</scope>
    <source>
        <strain evidence="10">An76</strain>
    </source>
</reference>
<evidence type="ECO:0000256" key="1">
    <source>
        <dbReference type="ARBA" id="ARBA00012513"/>
    </source>
</evidence>
<dbReference type="VEuPathDB" id="FungiDB:An01g14020"/>
<dbReference type="CDD" id="cd00067">
    <property type="entry name" value="GAL4"/>
    <property type="match status" value="1"/>
</dbReference>
<evidence type="ECO:0000256" key="6">
    <source>
        <dbReference type="ARBA" id="ARBA00048679"/>
    </source>
</evidence>
<dbReference type="GO" id="GO:0008270">
    <property type="term" value="F:zinc ion binding"/>
    <property type="evidence" value="ECO:0007669"/>
    <property type="project" value="InterPro"/>
</dbReference>
<dbReference type="InterPro" id="IPR040976">
    <property type="entry name" value="Pkinase_fungal"/>
</dbReference>
<sequence>MASMTLESLPVELIEEIVAWLDFHAHCALRLTGRTISVKSSNAAFRKYFLSKKLEIAEAPLEQFVGVTQPGRFGLWVQNLTLYTSIALHTEEVPPVSPRVFELLAQGFANIHNNSPHDEPLSITLKIFGDGYLGALTDRVFQMTMSALKSSGLPIQSLDAFAGGYSHTYGGRCSFPFGEIPAVFGGSTADLTRLAAAFQPCKKIGLSLAHHIHEIDFLRPRESPLRPESDFELPPSYQEARENTRSLAYLLSLCPTLEELYLVWEYDDFDETAGVREELYFFDRVVEYCQFQGLKKCTLYDIRMSEATLMTFFRQLTRLVHLDLKLIHVDGHFDGLFKLLSTAMPELNYLGLQYLYTSSGTIYFPHEPRDNTCDQERPACSQCLRIGKECPGYQDLQALRFFDQTAAVTTKALARAASTRKASRSPTADTAESSKTPPLIEGPTTHIQEQAMSHIFKYYVGTSQNPGILCYLPNLLRTDPSDALQATMKAIGLACMSRVYHRPELARSAAEEYSKALRATNTSLQDAVLATSDSTLGAVVTLSGLLIPSKQIISGQSQMMDAWLNHARGALKLLELRGMKQFESTAGRRLFASTRLQIAMINIFFRTSCHRSPTIAALSKYAKSIGDADSQTMEDFYNILVAYNDLSITIKETYNTTGFRGNIAPLIQAALDLDADLVSWATSLSPNWQYTTINTPLSFSNFRSHDTEYHVYPNIDNAVYWNHYRQARIILHEMIQAMCLHHASPDSRQLMHESISINKQLAEEVCASVPYFFTSGDAALGAVARLPWPLYLASDCAGISPLTKDWIMQILDLIATSTGVQQARILSRMVKMGNHSYMVKTVDESTIQNALNRNFTRLFNSLCEATDLSCTSDALNSLPHIDIQNLTLQLLLDLEHSAICELTPRYSRAAALHNIQKLKSAVLSEGFDLSLVQPILASAISCTPDNDIWESINDAVTEYTHASSQQIQRVHNTSSFATLSEHHQYIDQILKAEIGPLYVGIPQFYSAFFGCVSGLQEASRAVFQRCRKGINPLFVADMWEGWPGDANQEDILTWLSDLTDKLADLSKDYRPESAQLRRPVARPNRPIQGSKEEHKLEIGFVSDINAGKDTKCLWAETLVAGVLKSNPTADTAARTWLDLGRSAREVLAAQDTRRFVLGFAICGSFMRTWTFDRLGGVASDRSDINTNGLQFVFSVLGFLWISDEQYWFDPTIIITEDGRRFIEIEQDGQVQRLFLEGVIKRTPCIAGRATTCWKAYREDDPGIPLVVKDSWQDTEHDEEGRLLQEATNAGVVNVARYYYHSTVCVRGKVDDVRYNIRGGLDIRTATTLHHSEQAEAPSAGASVANAQHKGQSTDRPNIERPYSQDRAFLPPSKRPRLSSPNDISEKPSNRIHRRVIMRDYGKPIYTASTHSILLAALEGCITGHQSLHKAGILHRDISPHNLMINENKNNNNNPSWPAFLIDLDLAIKEQRDIPAPESNGSKTGTRPFMAIGALMGEKHSFMHDLESFFWVLFWICVHYEAPGSKGRSRAVAIFDRWNFVDTDDLAVMKQGFVFSEVDFLRWADKYFTLYYKPLVSCVNALREVVFPNGHRWTVEDLGLYERMKEVLRAGREDKMIDSMLKKRSLSL</sequence>
<name>A0A100IHS0_ASPNG</name>
<dbReference type="VEuPathDB" id="FungiDB:ASPNIDRAFT2_1168584"/>
<dbReference type="PANTHER" id="PTHR38248">
    <property type="entry name" value="FUNK1 6"/>
    <property type="match status" value="1"/>
</dbReference>
<dbReference type="GO" id="GO:0000981">
    <property type="term" value="F:DNA-binding transcription factor activity, RNA polymerase II-specific"/>
    <property type="evidence" value="ECO:0007669"/>
    <property type="project" value="InterPro"/>
</dbReference>
<organism evidence="9 10">
    <name type="scientific">Aspergillus niger</name>
    <dbReference type="NCBI Taxonomy" id="5061"/>
    <lineage>
        <taxon>Eukaryota</taxon>
        <taxon>Fungi</taxon>
        <taxon>Dikarya</taxon>
        <taxon>Ascomycota</taxon>
        <taxon>Pezizomycotina</taxon>
        <taxon>Eurotiomycetes</taxon>
        <taxon>Eurotiomycetidae</taxon>
        <taxon>Eurotiales</taxon>
        <taxon>Aspergillaceae</taxon>
        <taxon>Aspergillus</taxon>
        <taxon>Aspergillus subgen. Circumdati</taxon>
    </lineage>
</organism>
<dbReference type="GO" id="GO:0004674">
    <property type="term" value="F:protein serine/threonine kinase activity"/>
    <property type="evidence" value="ECO:0007669"/>
    <property type="project" value="UniProtKB-EC"/>
</dbReference>
<dbReference type="Gene3D" id="1.10.510.10">
    <property type="entry name" value="Transferase(Phosphotransferase) domain 1"/>
    <property type="match status" value="1"/>
</dbReference>
<dbReference type="VEuPathDB" id="FungiDB:An08g01450"/>
<dbReference type="InterPro" id="IPR011009">
    <property type="entry name" value="Kinase-like_dom_sf"/>
</dbReference>
<dbReference type="InterPro" id="IPR001138">
    <property type="entry name" value="Zn2Cys6_DnaBD"/>
</dbReference>
<dbReference type="OrthoDB" id="5584477at2759"/>
<dbReference type="VEuPathDB" id="FungiDB:An08g01470"/>
<dbReference type="VEuPathDB" id="FungiDB:M747DRAFT_254560"/>
<keyword evidence="2" id="KW-0805">Transcription regulation</keyword>
<feature type="compositionally biased region" description="Low complexity" evidence="7">
    <location>
        <begin position="418"/>
        <end position="428"/>
    </location>
</feature>
<evidence type="ECO:0000256" key="7">
    <source>
        <dbReference type="SAM" id="MobiDB-lite"/>
    </source>
</evidence>
<comment type="catalytic activity">
    <reaction evidence="6">
        <text>L-seryl-[protein] + ATP = O-phospho-L-seryl-[protein] + ADP + H(+)</text>
        <dbReference type="Rhea" id="RHEA:17989"/>
        <dbReference type="Rhea" id="RHEA-COMP:9863"/>
        <dbReference type="Rhea" id="RHEA-COMP:11604"/>
        <dbReference type="ChEBI" id="CHEBI:15378"/>
        <dbReference type="ChEBI" id="CHEBI:29999"/>
        <dbReference type="ChEBI" id="CHEBI:30616"/>
        <dbReference type="ChEBI" id="CHEBI:83421"/>
        <dbReference type="ChEBI" id="CHEBI:456216"/>
        <dbReference type="EC" id="2.7.11.1"/>
    </reaction>
</comment>
<feature type="region of interest" description="Disordered" evidence="7">
    <location>
        <begin position="418"/>
        <end position="442"/>
    </location>
</feature>
<dbReference type="InterPro" id="IPR008266">
    <property type="entry name" value="Tyr_kinase_AS"/>
</dbReference>
<evidence type="ECO:0000259" key="8">
    <source>
        <dbReference type="PROSITE" id="PS50181"/>
    </source>
</evidence>
<gene>
    <name evidence="9" type="ORF">ABL_04160</name>
</gene>
<dbReference type="InterPro" id="IPR021858">
    <property type="entry name" value="Fun_TF"/>
</dbReference>
<evidence type="ECO:0000313" key="10">
    <source>
        <dbReference type="Proteomes" id="UP000068243"/>
    </source>
</evidence>
<protein>
    <recommendedName>
        <fullName evidence="1">non-specific serine/threonine protein kinase</fullName>
        <ecNumber evidence="1">2.7.11.1</ecNumber>
    </recommendedName>
</protein>
<evidence type="ECO:0000313" key="9">
    <source>
        <dbReference type="EMBL" id="GAQ41454.1"/>
    </source>
</evidence>
<feature type="region of interest" description="Disordered" evidence="7">
    <location>
        <begin position="1333"/>
        <end position="1390"/>
    </location>
</feature>
<keyword evidence="4" id="KW-0539">Nucleus</keyword>
<comment type="catalytic activity">
    <reaction evidence="5">
        <text>L-threonyl-[protein] + ATP = O-phospho-L-threonyl-[protein] + ADP + H(+)</text>
        <dbReference type="Rhea" id="RHEA:46608"/>
        <dbReference type="Rhea" id="RHEA-COMP:11060"/>
        <dbReference type="Rhea" id="RHEA-COMP:11605"/>
        <dbReference type="ChEBI" id="CHEBI:15378"/>
        <dbReference type="ChEBI" id="CHEBI:30013"/>
        <dbReference type="ChEBI" id="CHEBI:30616"/>
        <dbReference type="ChEBI" id="CHEBI:61977"/>
        <dbReference type="ChEBI" id="CHEBI:456216"/>
        <dbReference type="EC" id="2.7.11.1"/>
    </reaction>
</comment>
<dbReference type="VEuPathDB" id="FungiDB:ATCC64974_105180"/>
<comment type="caution">
    <text evidence="9">The sequence shown here is derived from an EMBL/GenBank/DDBJ whole genome shotgun (WGS) entry which is preliminary data.</text>
</comment>
<evidence type="ECO:0000256" key="5">
    <source>
        <dbReference type="ARBA" id="ARBA00047899"/>
    </source>
</evidence>
<evidence type="ECO:0000256" key="3">
    <source>
        <dbReference type="ARBA" id="ARBA00023163"/>
    </source>
</evidence>
<dbReference type="VEuPathDB" id="FungiDB:ASPNIDRAFT2_1206958"/>
<dbReference type="InterPro" id="IPR001810">
    <property type="entry name" value="F-box_dom"/>
</dbReference>
<evidence type="ECO:0000256" key="4">
    <source>
        <dbReference type="ARBA" id="ARBA00023242"/>
    </source>
</evidence>
<dbReference type="PROSITE" id="PS50181">
    <property type="entry name" value="FBOX"/>
    <property type="match status" value="1"/>
</dbReference>